<dbReference type="Proteomes" id="UP001589691">
    <property type="component" value="Unassembled WGS sequence"/>
</dbReference>
<protein>
    <submittedName>
        <fullName evidence="1">Type II toxin-antitoxin system RelB/DinJ family antitoxin</fullName>
    </submittedName>
</protein>
<gene>
    <name evidence="1" type="ORF">ACFFLI_01825</name>
</gene>
<name>A0ABV5WR31_9LACO</name>
<dbReference type="RefSeq" id="WP_379810029.1">
    <property type="nucleotide sequence ID" value="NZ_JBHLZY010000005.1"/>
</dbReference>
<accession>A0ABV5WR31</accession>
<comment type="caution">
    <text evidence="1">The sequence shown here is derived from an EMBL/GenBank/DDBJ whole genome shotgun (WGS) entry which is preliminary data.</text>
</comment>
<organism evidence="1 2">
    <name type="scientific">Lactiplantibacillus modestisalitolerans</name>
    <dbReference type="NCBI Taxonomy" id="1457219"/>
    <lineage>
        <taxon>Bacteria</taxon>
        <taxon>Bacillati</taxon>
        <taxon>Bacillota</taxon>
        <taxon>Bacilli</taxon>
        <taxon>Lactobacillales</taxon>
        <taxon>Lactobacillaceae</taxon>
        <taxon>Lactiplantibacillus</taxon>
    </lineage>
</organism>
<evidence type="ECO:0000313" key="1">
    <source>
        <dbReference type="EMBL" id="MFB9768608.1"/>
    </source>
</evidence>
<dbReference type="EMBL" id="JBHLZY010000005">
    <property type="protein sequence ID" value="MFB9768608.1"/>
    <property type="molecule type" value="Genomic_DNA"/>
</dbReference>
<dbReference type="InterPro" id="IPR013321">
    <property type="entry name" value="Arc_rbn_hlx_hlx"/>
</dbReference>
<reference evidence="1 2" key="1">
    <citation type="submission" date="2024-09" db="EMBL/GenBank/DDBJ databases">
        <authorList>
            <person name="Sun Q."/>
            <person name="Mori K."/>
        </authorList>
    </citation>
    <scope>NUCLEOTIDE SEQUENCE [LARGE SCALE GENOMIC DNA]</scope>
    <source>
        <strain evidence="1 2">TBRC 4576</strain>
    </source>
</reference>
<keyword evidence="2" id="KW-1185">Reference proteome</keyword>
<evidence type="ECO:0000313" key="2">
    <source>
        <dbReference type="Proteomes" id="UP001589691"/>
    </source>
</evidence>
<sequence length="94" mass="10543">MIAMNSAKQQCSSIVVEIERTDQIKATTIFKSLGLDLPAAINLFIRQSIIEGGLPFEIKDDFESVANQAELQRRFEKAANHQGVRSHQLLDDKD</sequence>
<dbReference type="Gene3D" id="1.10.1220.10">
    <property type="entry name" value="Met repressor-like"/>
    <property type="match status" value="1"/>
</dbReference>
<proteinExistence type="predicted"/>